<keyword evidence="9" id="KW-0539">Nucleus</keyword>
<evidence type="ECO:0000256" key="8">
    <source>
        <dbReference type="ARBA" id="ARBA00023125"/>
    </source>
</evidence>
<evidence type="ECO:0000256" key="4">
    <source>
        <dbReference type="ARBA" id="ARBA00022485"/>
    </source>
</evidence>
<comment type="caution">
    <text evidence="12">The sequence shown here is derived from an EMBL/GenBank/DDBJ whole genome shotgun (WGS) entry which is preliminary data.</text>
</comment>
<keyword evidence="5" id="KW-0479">Metal-binding</keyword>
<dbReference type="Gene3D" id="1.10.1670.10">
    <property type="entry name" value="Helix-hairpin-Helix base-excision DNA repair enzymes (C-terminal)"/>
    <property type="match status" value="1"/>
</dbReference>
<evidence type="ECO:0000313" key="13">
    <source>
        <dbReference type="Proteomes" id="UP000541444"/>
    </source>
</evidence>
<dbReference type="PANTHER" id="PTHR46213:SF13">
    <property type="entry name" value="DEMETER-LIKE PROTEIN 2-RELATED"/>
    <property type="match status" value="1"/>
</dbReference>
<dbReference type="SMART" id="SM00478">
    <property type="entry name" value="ENDO3c"/>
    <property type="match status" value="1"/>
</dbReference>
<evidence type="ECO:0000256" key="3">
    <source>
        <dbReference type="ARBA" id="ARBA00005646"/>
    </source>
</evidence>
<comment type="cofactor">
    <cofactor evidence="1">
        <name>[4Fe-4S] cluster</name>
        <dbReference type="ChEBI" id="CHEBI:49883"/>
    </cofactor>
</comment>
<accession>A0A7J7MC91</accession>
<proteinExistence type="inferred from homology"/>
<comment type="subcellular location">
    <subcellularLocation>
        <location evidence="2">Nucleus</location>
    </subcellularLocation>
</comment>
<dbReference type="InterPro" id="IPR023170">
    <property type="entry name" value="HhH_base_excis_C"/>
</dbReference>
<dbReference type="GO" id="GO:0006284">
    <property type="term" value="P:base-excision repair"/>
    <property type="evidence" value="ECO:0007669"/>
    <property type="project" value="InterPro"/>
</dbReference>
<name>A0A7J7MC91_9MAGN</name>
<sequence length="1986" mass="222384">MDFPCGFSFPGDKDFIEASLGAPLTPSKPIIVRPHHNSTSGEMAQTRDWVQPGDVVSAGLMRGDQVYSNGVVDQRRGIHSWEMSLGSLSSTSDFQRQNGNNGDHSHFYPLTYSRRVENLEQQQIDYHHQHQANSGGLMQSRGKASTFFFPILSPHMLNNAEEQNFGVRGLPSGGNIAESGSSFPVSYSQVDGVSQRVYTRRGSGSGSGSACAMQMNYENRALRSSMFPISYLQIGVQQQQQSNLTMLMNQSLSERLHMSNSNGAQVTSERPHVSNNVVAQQISQFVNQSLSERLHEANSNVTPPISERPHVLNSMGAQQISQYDNPSHQSNRTTIDAFSSGGMLSFQSASVTPDNGKRAHSNISEMLNAGDMTRPAQEEGNQGAQKAIEVINLDGVETSPQPVEDASEVVRTSVKENLNLDKREDLDYNDLNETPRQQQKSRRKKHRPKVVIEGEAKKTPKPVTPKQFRTRENPQTKRKYVRRSVKASNTPLVDIERTFANPATGGSVKNCKRSLDFNLEGQVGDESPQVAFDHREGQNSCNVESSSARRVLNFTSDSQAQDLCNGINFSSGTKSTLLQTQAVDAVLEKSRTHRDFDLNQSLTQELSDFFSSPENPAPANPLSRRNDLLREDLDVSNGYSTESAAQNRNDSRGTKRRYCSATDMIATCSMDPIGNHFSAMPVCHELLKRNEYHKDRINLELHLPVVYKKKRTERRQKTSLPSKSLCTAVAVVHDSVRDASPLASKSEVTNHPCNWNGHSLITSPDAQMPNVSTELPTTVEVLKGSSLDEPQSSNFMLSFSQIERTTKKRSTMHTRVRDLSALIAIAEDWNQLPPTPAKTTPIPHSMQRTVVAHYPHTCIEALLAEDNYVKVTKKKRTTKGKPCQNPMPYFYPSTNEVGLYEVVVYQDDYHSPAKSRGPSEVLWPRTPIDEIILKLNRLTINGGRNTTTEQGENAIVPFGGNGALEPYEGILDLSKKRMRRARVHLDKETDRVWKLLMGKEVGEEPTDQKKEKWWEDERKVFRDRADSFIARMHLVQGDRRFSRWKGSVLDSVIGVFLTQNVSDHLSSSAFMSLAARYPITLTAKSSTCYEMGMHVIVKEPEVVVIECEDTEKLDEKEVADNNESSGSNPESNLRVEQLSATEEKRVLEDVVSSQKSVNSSAFVAERITAWSEINLGANPLISQKSSSLDGTFSFMELLYRADTAVFQNYQDCGSGNLSTNANLKSGNIQSRDREFDKRSCLERKNSPEEVLDSLNSSNSSVSLTQIPTIPPYSDSGVLEKEFLEVSGESRFSLHTMVSGITETKDGDCTSKQIGQMEEIVSETIVRRNRDLSKYSSNVIDRSGLQGKKILEEKNYASQKTSSVTTTNTLKANGKVGREKRTSFDWDCLRKEVYTKGLKREKNSNTTDSLDWEAVRCADAREIANIIKERGMNHMLADRIKVCAQNYFLLIYEENVIHISGGMNRKEKPQEDFLNRLVKDHGSMDMEWLRDVPPDKVKDYLLSIRGLGLKSVECVRLLTLHHLAFPVDTNVGRIAVRLGWVPLQPLPESLQLHLLELYPMLESIQKYLWPRLCTLDQRTLYELHYQMITFGKVFCTKKQPNCNACPLRGECRHFASAFASARLALPGPEEKGIVASDVLIKADRYPVGGTNPVQLGLPETNSSGNTHPVQLRLPVANPAGQLCLREPNRLGRTASIIEQCEPIIEEPSTPEVSDIEDMFYEDLDEIPAIDLNIEEFALNISNYMQENNMEFQEGDLSNALVSLTPREASIPTPKLKNVSRLRTEHLVYELPDSHPLLKETERREPDDPSSYLLAIWTPGETADSTQPPDRCCDSQELGNLCTETTCFACSTTRETNCQTVRGTILIPCKTAMRGSFPLNGTYFQVNEMFADHESSMNPINVPRAWIWNLPRRTVFFGTAVSSIFKGLTQEAIQSCFWRGFVCVRGFDRKTRVPKPLLPRLHFSLHRDARNKASASKAASQTPNKSNP</sequence>
<comment type="similarity">
    <text evidence="3">Belongs to the DNA glycosylase family. DEMETER subfamily.</text>
</comment>
<dbReference type="GO" id="GO:0035514">
    <property type="term" value="F:DNA demethylase activity"/>
    <property type="evidence" value="ECO:0007669"/>
    <property type="project" value="InterPro"/>
</dbReference>
<dbReference type="FunFam" id="1.10.1670.10:FF:000004">
    <property type="entry name" value="DNA glycosylase/AP lyase ROS1"/>
    <property type="match status" value="1"/>
</dbReference>
<evidence type="ECO:0000256" key="1">
    <source>
        <dbReference type="ARBA" id="ARBA00001966"/>
    </source>
</evidence>
<organism evidence="12 13">
    <name type="scientific">Kingdonia uniflora</name>
    <dbReference type="NCBI Taxonomy" id="39325"/>
    <lineage>
        <taxon>Eukaryota</taxon>
        <taxon>Viridiplantae</taxon>
        <taxon>Streptophyta</taxon>
        <taxon>Embryophyta</taxon>
        <taxon>Tracheophyta</taxon>
        <taxon>Spermatophyta</taxon>
        <taxon>Magnoliopsida</taxon>
        <taxon>Ranunculales</taxon>
        <taxon>Circaeasteraceae</taxon>
        <taxon>Kingdonia</taxon>
    </lineage>
</organism>
<dbReference type="Pfam" id="PF15629">
    <property type="entry name" value="Perm-CXXC"/>
    <property type="match status" value="1"/>
</dbReference>
<dbReference type="InterPro" id="IPR028925">
    <property type="entry name" value="RRM_DME"/>
</dbReference>
<dbReference type="InterPro" id="IPR044811">
    <property type="entry name" value="DME/ROS1"/>
</dbReference>
<dbReference type="GO" id="GO:0141166">
    <property type="term" value="P:chromosomal 5-methylcytosine DNA demethylation pathway"/>
    <property type="evidence" value="ECO:0007669"/>
    <property type="project" value="InterPro"/>
</dbReference>
<protein>
    <recommendedName>
        <fullName evidence="11">HhH-GPD domain-containing protein</fullName>
    </recommendedName>
</protein>
<dbReference type="InterPro" id="IPR003651">
    <property type="entry name" value="Endonuclease3_FeS-loop_motif"/>
</dbReference>
<evidence type="ECO:0000256" key="9">
    <source>
        <dbReference type="ARBA" id="ARBA00023242"/>
    </source>
</evidence>
<dbReference type="Proteomes" id="UP000541444">
    <property type="component" value="Unassembled WGS sequence"/>
</dbReference>
<keyword evidence="6" id="KW-0408">Iron</keyword>
<dbReference type="Pfam" id="PF15628">
    <property type="entry name" value="RRM_DME"/>
    <property type="match status" value="1"/>
</dbReference>
<keyword evidence="4" id="KW-0004">4Fe-4S</keyword>
<dbReference type="GO" id="GO:0051539">
    <property type="term" value="F:4 iron, 4 sulfur cluster binding"/>
    <property type="evidence" value="ECO:0007669"/>
    <property type="project" value="UniProtKB-KW"/>
</dbReference>
<evidence type="ECO:0000256" key="7">
    <source>
        <dbReference type="ARBA" id="ARBA00023014"/>
    </source>
</evidence>
<dbReference type="OrthoDB" id="5607at2759"/>
<feature type="domain" description="HhH-GPD" evidence="11">
    <location>
        <begin position="1403"/>
        <end position="1592"/>
    </location>
</feature>
<dbReference type="InterPro" id="IPR011257">
    <property type="entry name" value="DNA_glycosylase"/>
</dbReference>
<gene>
    <name evidence="12" type="ORF">GIB67_023207</name>
</gene>
<dbReference type="InterPro" id="IPR003265">
    <property type="entry name" value="HhH-GPD_domain"/>
</dbReference>
<keyword evidence="8" id="KW-0238">DNA-binding</keyword>
<evidence type="ECO:0000256" key="5">
    <source>
        <dbReference type="ARBA" id="ARBA00022723"/>
    </source>
</evidence>
<dbReference type="SUPFAM" id="SSF48150">
    <property type="entry name" value="DNA-glycosylase"/>
    <property type="match status" value="1"/>
</dbReference>
<dbReference type="PANTHER" id="PTHR46213">
    <property type="entry name" value="TRANSCRIPTIONAL ACTIVATOR DEMETER"/>
    <property type="match status" value="1"/>
</dbReference>
<evidence type="ECO:0000256" key="2">
    <source>
        <dbReference type="ARBA" id="ARBA00004123"/>
    </source>
</evidence>
<feature type="compositionally biased region" description="Polar residues" evidence="10">
    <location>
        <begin position="637"/>
        <end position="648"/>
    </location>
</feature>
<dbReference type="GO" id="GO:0003677">
    <property type="term" value="F:DNA binding"/>
    <property type="evidence" value="ECO:0007669"/>
    <property type="project" value="UniProtKB-KW"/>
</dbReference>
<evidence type="ECO:0000256" key="6">
    <source>
        <dbReference type="ARBA" id="ARBA00023004"/>
    </source>
</evidence>
<dbReference type="GO" id="GO:0019104">
    <property type="term" value="F:DNA N-glycosylase activity"/>
    <property type="evidence" value="ECO:0007669"/>
    <property type="project" value="InterPro"/>
</dbReference>
<feature type="region of interest" description="Disordered" evidence="10">
    <location>
        <begin position="635"/>
        <end position="656"/>
    </location>
</feature>
<feature type="compositionally biased region" description="Basic residues" evidence="10">
    <location>
        <begin position="439"/>
        <end position="449"/>
    </location>
</feature>
<reference evidence="12 13" key="1">
    <citation type="journal article" date="2020" name="IScience">
        <title>Genome Sequencing of the Endangered Kingdonia uniflora (Circaeasteraceae, Ranunculales) Reveals Potential Mechanisms of Evolutionary Specialization.</title>
        <authorList>
            <person name="Sun Y."/>
            <person name="Deng T."/>
            <person name="Zhang A."/>
            <person name="Moore M.J."/>
            <person name="Landis J.B."/>
            <person name="Lin N."/>
            <person name="Zhang H."/>
            <person name="Zhang X."/>
            <person name="Huang J."/>
            <person name="Zhang X."/>
            <person name="Sun H."/>
            <person name="Wang H."/>
        </authorList>
    </citation>
    <scope>NUCLEOTIDE SEQUENCE [LARGE SCALE GENOMIC DNA]</scope>
    <source>
        <strain evidence="12">TB1705</strain>
        <tissue evidence="12">Leaf</tissue>
    </source>
</reference>
<dbReference type="InterPro" id="IPR028924">
    <property type="entry name" value="Perm-CXXC"/>
</dbReference>
<evidence type="ECO:0000313" key="12">
    <source>
        <dbReference type="EMBL" id="KAF6152513.1"/>
    </source>
</evidence>
<evidence type="ECO:0000256" key="10">
    <source>
        <dbReference type="SAM" id="MobiDB-lite"/>
    </source>
</evidence>
<feature type="region of interest" description="Disordered" evidence="10">
    <location>
        <begin position="1114"/>
        <end position="1137"/>
    </location>
</feature>
<evidence type="ECO:0000259" key="11">
    <source>
        <dbReference type="SMART" id="SM00478"/>
    </source>
</evidence>
<feature type="compositionally biased region" description="Low complexity" evidence="10">
    <location>
        <begin position="1121"/>
        <end position="1132"/>
    </location>
</feature>
<feature type="region of interest" description="Disordered" evidence="10">
    <location>
        <begin position="421"/>
        <end position="479"/>
    </location>
</feature>
<keyword evidence="7" id="KW-0411">Iron-sulfur</keyword>
<dbReference type="GO" id="GO:0046872">
    <property type="term" value="F:metal ion binding"/>
    <property type="evidence" value="ECO:0007669"/>
    <property type="project" value="UniProtKB-KW"/>
</dbReference>
<keyword evidence="13" id="KW-1185">Reference proteome</keyword>
<dbReference type="SMART" id="SM00525">
    <property type="entry name" value="FES"/>
    <property type="match status" value="1"/>
</dbReference>
<dbReference type="EMBL" id="JACGCM010001627">
    <property type="protein sequence ID" value="KAF6152513.1"/>
    <property type="molecule type" value="Genomic_DNA"/>
</dbReference>
<dbReference type="GO" id="GO:0005634">
    <property type="term" value="C:nucleus"/>
    <property type="evidence" value="ECO:0007669"/>
    <property type="project" value="UniProtKB-SubCell"/>
</dbReference>